<name>A0ABQ5UXU7_9PROT</name>
<reference evidence="2" key="1">
    <citation type="journal article" date="2014" name="Int. J. Syst. Evol. Microbiol.">
        <title>Complete genome of a new Firmicutes species belonging to the dominant human colonic microbiota ('Ruminococcus bicirculans') reveals two chromosomes and a selective capacity to utilize plant glucans.</title>
        <authorList>
            <consortium name="NISC Comparative Sequencing Program"/>
            <person name="Wegmann U."/>
            <person name="Louis P."/>
            <person name="Goesmann A."/>
            <person name="Henrissat B."/>
            <person name="Duncan S.H."/>
            <person name="Flint H.J."/>
        </authorList>
    </citation>
    <scope>NUCLEOTIDE SEQUENCE</scope>
    <source>
        <strain evidence="2">NBRC 108216</strain>
    </source>
</reference>
<dbReference type="Gene3D" id="1.20.1050.10">
    <property type="match status" value="1"/>
</dbReference>
<dbReference type="EMBL" id="BSNJ01000002">
    <property type="protein sequence ID" value="GLQ20130.1"/>
    <property type="molecule type" value="Genomic_DNA"/>
</dbReference>
<dbReference type="Proteomes" id="UP001161390">
    <property type="component" value="Unassembled WGS sequence"/>
</dbReference>
<keyword evidence="3" id="KW-1185">Reference proteome</keyword>
<proteinExistence type="predicted"/>
<dbReference type="PANTHER" id="PTHR42673">
    <property type="entry name" value="MALEYLACETOACETATE ISOMERASE"/>
    <property type="match status" value="1"/>
</dbReference>
<organism evidence="2 3">
    <name type="scientific">Algimonas porphyrae</name>
    <dbReference type="NCBI Taxonomy" id="1128113"/>
    <lineage>
        <taxon>Bacteria</taxon>
        <taxon>Pseudomonadati</taxon>
        <taxon>Pseudomonadota</taxon>
        <taxon>Alphaproteobacteria</taxon>
        <taxon>Maricaulales</taxon>
        <taxon>Robiginitomaculaceae</taxon>
        <taxon>Algimonas</taxon>
    </lineage>
</organism>
<reference evidence="2" key="2">
    <citation type="submission" date="2023-01" db="EMBL/GenBank/DDBJ databases">
        <title>Draft genome sequence of Algimonas porphyrae strain NBRC 108216.</title>
        <authorList>
            <person name="Sun Q."/>
            <person name="Mori K."/>
        </authorList>
    </citation>
    <scope>NUCLEOTIDE SEQUENCE</scope>
    <source>
        <strain evidence="2">NBRC 108216</strain>
    </source>
</reference>
<dbReference type="Pfam" id="PF13409">
    <property type="entry name" value="GST_N_2"/>
    <property type="match status" value="1"/>
</dbReference>
<dbReference type="Gene3D" id="3.40.30.10">
    <property type="entry name" value="Glutaredoxin"/>
    <property type="match status" value="1"/>
</dbReference>
<dbReference type="PANTHER" id="PTHR42673:SF4">
    <property type="entry name" value="MALEYLACETOACETATE ISOMERASE"/>
    <property type="match status" value="1"/>
</dbReference>
<dbReference type="InterPro" id="IPR036249">
    <property type="entry name" value="Thioredoxin-like_sf"/>
</dbReference>
<dbReference type="CDD" id="cd03043">
    <property type="entry name" value="GST_N_1"/>
    <property type="match status" value="1"/>
</dbReference>
<dbReference type="RefSeq" id="WP_284370417.1">
    <property type="nucleotide sequence ID" value="NZ_BSNJ01000002.1"/>
</dbReference>
<dbReference type="SUPFAM" id="SSF47616">
    <property type="entry name" value="GST C-terminal domain-like"/>
    <property type="match status" value="1"/>
</dbReference>
<dbReference type="SUPFAM" id="SSF52833">
    <property type="entry name" value="Thioredoxin-like"/>
    <property type="match status" value="1"/>
</dbReference>
<accession>A0ABQ5UXU7</accession>
<dbReference type="InterPro" id="IPR036282">
    <property type="entry name" value="Glutathione-S-Trfase_C_sf"/>
</dbReference>
<sequence>MSLRLFIGNYNYSSWSLRPWLILRKMEVPFTTEMVDLDVPGFKQRLLEISPAGTVPVLDVNGERIPDSLAIAEFCAKMVPNLWPKDEADKSEARRVTQMMHEGFEALRREAPMNLKRRTDGPMPKSCLKDAAFIVDMWDDLLSRHDGPYLFNDWSIADAFYTPVATRFESYGLPRTRRSDTYISELMSDEHFQEWEALAFAEDHVLPETDAVNA</sequence>
<evidence type="ECO:0000313" key="3">
    <source>
        <dbReference type="Proteomes" id="UP001161390"/>
    </source>
</evidence>
<feature type="domain" description="GST N-terminal" evidence="1">
    <location>
        <begin position="3"/>
        <end position="83"/>
    </location>
</feature>
<evidence type="ECO:0000313" key="2">
    <source>
        <dbReference type="EMBL" id="GLQ20130.1"/>
    </source>
</evidence>
<dbReference type="PROSITE" id="PS50404">
    <property type="entry name" value="GST_NTER"/>
    <property type="match status" value="1"/>
</dbReference>
<protein>
    <submittedName>
        <fullName evidence="2">Glutathione S-transferase</fullName>
    </submittedName>
</protein>
<gene>
    <name evidence="2" type="primary">gst8</name>
    <name evidence="2" type="ORF">GCM10007854_10850</name>
</gene>
<comment type="caution">
    <text evidence="2">The sequence shown here is derived from an EMBL/GenBank/DDBJ whole genome shotgun (WGS) entry which is preliminary data.</text>
</comment>
<evidence type="ECO:0000259" key="1">
    <source>
        <dbReference type="PROSITE" id="PS50404"/>
    </source>
</evidence>
<dbReference type="InterPro" id="IPR004045">
    <property type="entry name" value="Glutathione_S-Trfase_N"/>
</dbReference>